<dbReference type="Proteomes" id="UP000054302">
    <property type="component" value="Unassembled WGS sequence"/>
</dbReference>
<dbReference type="InterPro" id="IPR007219">
    <property type="entry name" value="XnlR_reg_dom"/>
</dbReference>
<dbReference type="GO" id="GO:0008270">
    <property type="term" value="F:zinc ion binding"/>
    <property type="evidence" value="ECO:0007669"/>
    <property type="project" value="InterPro"/>
</dbReference>
<proteinExistence type="predicted"/>
<evidence type="ECO:0000313" key="9">
    <source>
        <dbReference type="Proteomes" id="UP000054302"/>
    </source>
</evidence>
<evidence type="ECO:0000256" key="3">
    <source>
        <dbReference type="ARBA" id="ARBA00023125"/>
    </source>
</evidence>
<dbReference type="GeneID" id="27324043"/>
<dbReference type="GO" id="GO:0006351">
    <property type="term" value="P:DNA-templated transcription"/>
    <property type="evidence" value="ECO:0007669"/>
    <property type="project" value="InterPro"/>
</dbReference>
<dbReference type="GO" id="GO:0003677">
    <property type="term" value="F:DNA binding"/>
    <property type="evidence" value="ECO:0007669"/>
    <property type="project" value="UniProtKB-KW"/>
</dbReference>
<keyword evidence="3" id="KW-0238">DNA-binding</keyword>
<accession>A0A0D1ZCL2</accession>
<dbReference type="EMBL" id="KN847523">
    <property type="protein sequence ID" value="KIV91684.1"/>
    <property type="molecule type" value="Genomic_DNA"/>
</dbReference>
<dbReference type="OMA" id="DINEMHI"/>
<organism evidence="8 9">
    <name type="scientific">Exophiala mesophila</name>
    <name type="common">Black yeast-like fungus</name>
    <dbReference type="NCBI Taxonomy" id="212818"/>
    <lineage>
        <taxon>Eukaryota</taxon>
        <taxon>Fungi</taxon>
        <taxon>Dikarya</taxon>
        <taxon>Ascomycota</taxon>
        <taxon>Pezizomycotina</taxon>
        <taxon>Eurotiomycetes</taxon>
        <taxon>Chaetothyriomycetidae</taxon>
        <taxon>Chaetothyriales</taxon>
        <taxon>Herpotrichiellaceae</taxon>
        <taxon>Exophiala</taxon>
    </lineage>
</organism>
<keyword evidence="9" id="KW-1185">Reference proteome</keyword>
<evidence type="ECO:0000313" key="8">
    <source>
        <dbReference type="EMBL" id="KIV91684.1"/>
    </source>
</evidence>
<keyword evidence="2" id="KW-0805">Transcription regulation</keyword>
<reference evidence="8 9" key="1">
    <citation type="submission" date="2015-01" db="EMBL/GenBank/DDBJ databases">
        <title>The Genome Sequence of Exophiala mesophila CBS40295.</title>
        <authorList>
            <consortium name="The Broad Institute Genomics Platform"/>
            <person name="Cuomo C."/>
            <person name="de Hoog S."/>
            <person name="Gorbushina A."/>
            <person name="Stielow B."/>
            <person name="Teixiera M."/>
            <person name="Abouelleil A."/>
            <person name="Chapman S.B."/>
            <person name="Priest M."/>
            <person name="Young S.K."/>
            <person name="Wortman J."/>
            <person name="Nusbaum C."/>
            <person name="Birren B."/>
        </authorList>
    </citation>
    <scope>NUCLEOTIDE SEQUENCE [LARGE SCALE GENOMIC DNA]</scope>
    <source>
        <strain evidence="8 9">CBS 40295</strain>
    </source>
</reference>
<gene>
    <name evidence="8" type="ORF">PV10_06198</name>
</gene>
<dbReference type="PANTHER" id="PTHR47171:SF3">
    <property type="entry name" value="FARA-RELATED"/>
    <property type="match status" value="1"/>
</dbReference>
<dbReference type="AlphaFoldDB" id="A0A0D1ZCL2"/>
<feature type="region of interest" description="Disordered" evidence="6">
    <location>
        <begin position="1"/>
        <end position="23"/>
    </location>
</feature>
<protein>
    <recommendedName>
        <fullName evidence="7">Xylanolytic transcriptional activator regulatory domain-containing protein</fullName>
    </recommendedName>
</protein>
<dbReference type="SMART" id="SM00906">
    <property type="entry name" value="Fungal_trans"/>
    <property type="match status" value="1"/>
</dbReference>
<keyword evidence="1" id="KW-0862">Zinc</keyword>
<feature type="domain" description="Xylanolytic transcriptional activator regulatory" evidence="7">
    <location>
        <begin position="183"/>
        <end position="253"/>
    </location>
</feature>
<dbReference type="HOGENOM" id="CLU_007427_3_1_1"/>
<evidence type="ECO:0000259" key="7">
    <source>
        <dbReference type="SMART" id="SM00906"/>
    </source>
</evidence>
<dbReference type="RefSeq" id="XP_016223258.1">
    <property type="nucleotide sequence ID" value="XM_016370965.1"/>
</dbReference>
<dbReference type="VEuPathDB" id="FungiDB:PV10_06198"/>
<evidence type="ECO:0000256" key="6">
    <source>
        <dbReference type="SAM" id="MobiDB-lite"/>
    </source>
</evidence>
<sequence length="549" mass="61804">MEFAGIAVATTNDAYSPPRPTNREAVSLEDLSTQRTYLGENTFLAHEAESQPTVPQGLVPALTPLHESVLRLTEATSLPKPPLLKALTESYFEHVFPRYPVAEPADIANSKSSLLKQAVCFAGSLMRHSDNPRHLAVTQSFYEKTKLMILLNYSSNPIDTLAAMCLMICWSANPSDSLSLDGPWHWTGVAIRLALQMGLHKEATYINQPHGSRLRRIWWILLNADRLQSVCFGRPLAVRASDTNTQLPQLSDFAEDNISSKVFVHYATLIEIVGGIANFEIQGRKASNPEREQIYCSLCDWIKNLPDSIRLFDTKGARQQYHASVVELHILFFTAIILLDAHRMRVENKWYMSTPSVIAASCGARLMEEVECHEDIASMSSPTVFYIMVISVPLLYHRVSSEEKEEIRRAEVQILYSNLELLSARYSSAILARRYLDKISDECRKSRAEVQEELETHQVTISEHNASQSSWATGDLFPFPSNFCPNMELVDFDINDQTNGALEFFPVSNDPLHWAFNDPPAFLDFFQIDDMTETLSTAIPFDPASSTFS</sequence>
<dbReference type="PANTHER" id="PTHR47171">
    <property type="entry name" value="FARA-RELATED"/>
    <property type="match status" value="1"/>
</dbReference>
<dbReference type="Pfam" id="PF04082">
    <property type="entry name" value="Fungal_trans"/>
    <property type="match status" value="1"/>
</dbReference>
<evidence type="ECO:0000256" key="5">
    <source>
        <dbReference type="ARBA" id="ARBA00023242"/>
    </source>
</evidence>
<dbReference type="CDD" id="cd12148">
    <property type="entry name" value="fungal_TF_MHR"/>
    <property type="match status" value="1"/>
</dbReference>
<dbReference type="InterPro" id="IPR052073">
    <property type="entry name" value="Amide_Lactam_Regulators"/>
</dbReference>
<keyword evidence="5" id="KW-0539">Nucleus</keyword>
<name>A0A0D1ZCL2_EXOME</name>
<evidence type="ECO:0000256" key="2">
    <source>
        <dbReference type="ARBA" id="ARBA00023015"/>
    </source>
</evidence>
<evidence type="ECO:0000256" key="1">
    <source>
        <dbReference type="ARBA" id="ARBA00022833"/>
    </source>
</evidence>
<keyword evidence="4" id="KW-0804">Transcription</keyword>
<dbReference type="OrthoDB" id="39175at2759"/>
<evidence type="ECO:0000256" key="4">
    <source>
        <dbReference type="ARBA" id="ARBA00023163"/>
    </source>
</evidence>